<dbReference type="SUPFAM" id="SSF51556">
    <property type="entry name" value="Metallo-dependent hydrolases"/>
    <property type="match status" value="1"/>
</dbReference>
<evidence type="ECO:0000256" key="1">
    <source>
        <dbReference type="ARBA" id="ARBA00022793"/>
    </source>
</evidence>
<dbReference type="GO" id="GO:0016787">
    <property type="term" value="F:hydrolase activity"/>
    <property type="evidence" value="ECO:0007669"/>
    <property type="project" value="InterPro"/>
</dbReference>
<dbReference type="PANTHER" id="PTHR21240:SF30">
    <property type="entry name" value="AMIDOHYDROLASE-RELATED DOMAIN-CONTAINING PROTEIN-RELATED"/>
    <property type="match status" value="1"/>
</dbReference>
<keyword evidence="1 3" id="KW-0210">Decarboxylase</keyword>
<proteinExistence type="inferred from homology"/>
<comment type="similarity">
    <text evidence="3">Belongs to the metallo-dependent hydrolases superfamily.</text>
</comment>
<evidence type="ECO:0000313" key="6">
    <source>
        <dbReference type="Proteomes" id="UP001203852"/>
    </source>
</evidence>
<dbReference type="Proteomes" id="UP001203852">
    <property type="component" value="Unassembled WGS sequence"/>
</dbReference>
<dbReference type="GO" id="GO:0016831">
    <property type="term" value="F:carboxy-lyase activity"/>
    <property type="evidence" value="ECO:0007669"/>
    <property type="project" value="UniProtKB-KW"/>
</dbReference>
<dbReference type="GO" id="GO:0019748">
    <property type="term" value="P:secondary metabolic process"/>
    <property type="evidence" value="ECO:0007669"/>
    <property type="project" value="TreeGrafter"/>
</dbReference>
<comment type="caution">
    <text evidence="5">The sequence shown here is derived from an EMBL/GenBank/DDBJ whole genome shotgun (WGS) entry which is preliminary data.</text>
</comment>
<dbReference type="PANTHER" id="PTHR21240">
    <property type="entry name" value="2-AMINO-3-CARBOXYLMUCONATE-6-SEMIALDEHYDE DECARBOXYLASE"/>
    <property type="match status" value="1"/>
</dbReference>
<protein>
    <recommendedName>
        <fullName evidence="4">Amidohydrolase-related domain-containing protein</fullName>
    </recommendedName>
</protein>
<dbReference type="Pfam" id="PF04909">
    <property type="entry name" value="Amidohydro_2"/>
    <property type="match status" value="1"/>
</dbReference>
<evidence type="ECO:0000313" key="5">
    <source>
        <dbReference type="EMBL" id="KAI1617121.1"/>
    </source>
</evidence>
<accession>A0AAN6IGX9</accession>
<dbReference type="InterPro" id="IPR006680">
    <property type="entry name" value="Amidohydro-rel"/>
</dbReference>
<evidence type="ECO:0000256" key="2">
    <source>
        <dbReference type="ARBA" id="ARBA00023239"/>
    </source>
</evidence>
<dbReference type="InterPro" id="IPR032466">
    <property type="entry name" value="Metal_Hydrolase"/>
</dbReference>
<reference evidence="5" key="1">
    <citation type="journal article" date="2022" name="bioRxiv">
        <title>Deciphering the potential niche of two novel black yeast fungi from a biological soil crust based on their genomes, phenotypes, and melanin regulation.</title>
        <authorList>
            <consortium name="DOE Joint Genome Institute"/>
            <person name="Carr E.C."/>
            <person name="Barton Q."/>
            <person name="Grambo S."/>
            <person name="Sullivan M."/>
            <person name="Renfro C.M."/>
            <person name="Kuo A."/>
            <person name="Pangilinan J."/>
            <person name="Lipzen A."/>
            <person name="Keymanesh K."/>
            <person name="Savage E."/>
            <person name="Barry K."/>
            <person name="Grigoriev I.V."/>
            <person name="Riekhof W.R."/>
            <person name="Harris S.S."/>
        </authorList>
    </citation>
    <scope>NUCLEOTIDE SEQUENCE</scope>
    <source>
        <strain evidence="5">JF 03-4F</strain>
    </source>
</reference>
<evidence type="ECO:0000256" key="3">
    <source>
        <dbReference type="RuleBase" id="RU366045"/>
    </source>
</evidence>
<dbReference type="AlphaFoldDB" id="A0AAN6IGX9"/>
<dbReference type="InterPro" id="IPR032465">
    <property type="entry name" value="ACMSD"/>
</dbReference>
<organism evidence="5 6">
    <name type="scientific">Exophiala viscosa</name>
    <dbReference type="NCBI Taxonomy" id="2486360"/>
    <lineage>
        <taxon>Eukaryota</taxon>
        <taxon>Fungi</taxon>
        <taxon>Dikarya</taxon>
        <taxon>Ascomycota</taxon>
        <taxon>Pezizomycotina</taxon>
        <taxon>Eurotiomycetes</taxon>
        <taxon>Chaetothyriomycetidae</taxon>
        <taxon>Chaetothyriales</taxon>
        <taxon>Herpotrichiellaceae</taxon>
        <taxon>Exophiala</taxon>
    </lineage>
</organism>
<keyword evidence="2 3" id="KW-0456">Lyase</keyword>
<keyword evidence="6" id="KW-1185">Reference proteome</keyword>
<feature type="domain" description="Amidohydrolase-related" evidence="4">
    <location>
        <begin position="48"/>
        <end position="321"/>
    </location>
</feature>
<sequence length="329" mass="36768">MLPPLIALEEHFFSHAASNDTLMREQYSEQFKHIPGLADKLTDLGSLRLDNMKAGQVSLQIISHAPGTMTPNECKDANDQLFAAIKQHPSRYAGFAVLPVADPQAIATELTRCVKELGFVGALIDSHTNEGTYFDGDSYLPLFETAQSLNTPVYIHPTWPTPSALSSFYTGSFPQSASKSISASAFGWHSDVATHILRLVASGLFDKVPNLKIIIGHMGEMLPFMLDRICQLSPRWGKHQRTFKEIYDTNIYITTSGNWSVDPMACILRNTKLDHILYSVDYPFARNEDGLQFMQDLQKSGLVTDEQLEDIAYRNAERLLRVKTGPAWD</sequence>
<dbReference type="GO" id="GO:0005829">
    <property type="term" value="C:cytosol"/>
    <property type="evidence" value="ECO:0007669"/>
    <property type="project" value="TreeGrafter"/>
</dbReference>
<gene>
    <name evidence="5" type="ORF">EDD36DRAFT_472399</name>
</gene>
<evidence type="ECO:0000259" key="4">
    <source>
        <dbReference type="Pfam" id="PF04909"/>
    </source>
</evidence>
<dbReference type="EMBL" id="MU404351">
    <property type="protein sequence ID" value="KAI1617121.1"/>
    <property type="molecule type" value="Genomic_DNA"/>
</dbReference>
<name>A0AAN6IGX9_9EURO</name>
<dbReference type="Gene3D" id="3.20.20.140">
    <property type="entry name" value="Metal-dependent hydrolases"/>
    <property type="match status" value="1"/>
</dbReference>